<dbReference type="Pfam" id="PF00067">
    <property type="entry name" value="p450"/>
    <property type="match status" value="1"/>
</dbReference>
<dbReference type="PROSITE" id="PS00086">
    <property type="entry name" value="CYTOCHROME_P450"/>
    <property type="match status" value="1"/>
</dbReference>
<keyword evidence="2" id="KW-0479">Metal-binding</keyword>
<keyword evidence="4" id="KW-1185">Reference proteome</keyword>
<protein>
    <submittedName>
        <fullName evidence="3">Cytochrome P450</fullName>
    </submittedName>
</protein>
<reference evidence="3" key="1">
    <citation type="submission" date="2021-04" db="EMBL/GenBank/DDBJ databases">
        <title>Pseudonocardia sp. nov., isolated from sandy soil of mangrove forest.</title>
        <authorList>
            <person name="Zan Z."/>
            <person name="Huang R."/>
            <person name="Liu W."/>
        </authorList>
    </citation>
    <scope>NUCLEOTIDE SEQUENCE</scope>
    <source>
        <strain evidence="3">S2-4</strain>
    </source>
</reference>
<evidence type="ECO:0000256" key="2">
    <source>
        <dbReference type="RuleBase" id="RU000461"/>
    </source>
</evidence>
<evidence type="ECO:0000313" key="3">
    <source>
        <dbReference type="EMBL" id="MCO1655687.1"/>
    </source>
</evidence>
<dbReference type="InterPro" id="IPR017972">
    <property type="entry name" value="Cyt_P450_CS"/>
</dbReference>
<comment type="similarity">
    <text evidence="1 2">Belongs to the cytochrome P450 family.</text>
</comment>
<keyword evidence="2" id="KW-0560">Oxidoreductase</keyword>
<name>A0ABT0ZY72_9PSEU</name>
<proteinExistence type="inferred from homology"/>
<gene>
    <name evidence="3" type="ORF">KDL28_11555</name>
</gene>
<keyword evidence="2" id="KW-0408">Iron</keyword>
<dbReference type="RefSeq" id="WP_252437682.1">
    <property type="nucleotide sequence ID" value="NZ_JAGSOV010000023.1"/>
</dbReference>
<dbReference type="Gene3D" id="1.10.630.10">
    <property type="entry name" value="Cytochrome P450"/>
    <property type="match status" value="1"/>
</dbReference>
<evidence type="ECO:0000313" key="4">
    <source>
        <dbReference type="Proteomes" id="UP001165283"/>
    </source>
</evidence>
<dbReference type="SUPFAM" id="SSF48264">
    <property type="entry name" value="Cytochrome P450"/>
    <property type="match status" value="1"/>
</dbReference>
<dbReference type="EMBL" id="JAGSOV010000023">
    <property type="protein sequence ID" value="MCO1655687.1"/>
    <property type="molecule type" value="Genomic_DNA"/>
</dbReference>
<dbReference type="InterPro" id="IPR036396">
    <property type="entry name" value="Cyt_P450_sf"/>
</dbReference>
<organism evidence="3 4">
    <name type="scientific">Pseudonocardia humida</name>
    <dbReference type="NCBI Taxonomy" id="2800819"/>
    <lineage>
        <taxon>Bacteria</taxon>
        <taxon>Bacillati</taxon>
        <taxon>Actinomycetota</taxon>
        <taxon>Actinomycetes</taxon>
        <taxon>Pseudonocardiales</taxon>
        <taxon>Pseudonocardiaceae</taxon>
        <taxon>Pseudonocardia</taxon>
    </lineage>
</organism>
<sequence length="428" mass="45047">MGGSLPRSVDDLPLLPDLVAPQAWSADLVAASDGLFERGVRVLRDGEGGLLVIGDAVMRALAQDPAVGGTPVEFLTGRAGDRVRRATGAAPPSGAAAFDAFLRNQVFTMNAALHVAVRRVVARHLVPRAVLGMAGHAERVLVGVLDEVTRVGGVVDLERDVAGPYVTRFWTDQLGVPAGAALRVQQLVHEMNRMFLFAPTLEDRARVLAATEEYLELVGRTVAMAWERGDNALLGHLARGLDGIDLPGAPPDLGALVAANFFDGFHTVAVAVANAARCLLADAPAAERVRRAPSLVAAAFTEGARLTAPLMLTTRMALGDVEHAGLRIPAGTPITMAWIAANRDPEAYDEPGGYRLDRPPRLGTTFGGGARICPGRGATRMLGEVALRALTATSVQVRLESPQPGWVPGSAIRRHPAIPVVVRRVAAA</sequence>
<keyword evidence="2" id="KW-0349">Heme</keyword>
<accession>A0ABT0ZY72</accession>
<dbReference type="Proteomes" id="UP001165283">
    <property type="component" value="Unassembled WGS sequence"/>
</dbReference>
<dbReference type="PANTHER" id="PTHR46696">
    <property type="entry name" value="P450, PUTATIVE (EUROFUNG)-RELATED"/>
    <property type="match status" value="1"/>
</dbReference>
<comment type="caution">
    <text evidence="3">The sequence shown here is derived from an EMBL/GenBank/DDBJ whole genome shotgun (WGS) entry which is preliminary data.</text>
</comment>
<dbReference type="InterPro" id="IPR001128">
    <property type="entry name" value="Cyt_P450"/>
</dbReference>
<evidence type="ECO:0000256" key="1">
    <source>
        <dbReference type="ARBA" id="ARBA00010617"/>
    </source>
</evidence>
<keyword evidence="2" id="KW-0503">Monooxygenase</keyword>
<dbReference type="PANTHER" id="PTHR46696:SF1">
    <property type="entry name" value="CYTOCHROME P450 YJIB-RELATED"/>
    <property type="match status" value="1"/>
</dbReference>